<evidence type="ECO:0000313" key="4">
    <source>
        <dbReference type="EMBL" id="MCV7226024.1"/>
    </source>
</evidence>
<evidence type="ECO:0000259" key="3">
    <source>
        <dbReference type="Pfam" id="PF06738"/>
    </source>
</evidence>
<evidence type="ECO:0000256" key="2">
    <source>
        <dbReference type="SAM" id="Phobius"/>
    </source>
</evidence>
<dbReference type="InterPro" id="IPR051361">
    <property type="entry name" value="ThrE/Ser_Exporter"/>
</dbReference>
<evidence type="ECO:0000313" key="5">
    <source>
        <dbReference type="Proteomes" id="UP001526201"/>
    </source>
</evidence>
<protein>
    <submittedName>
        <fullName evidence="4">Threonine/serine exporter family protein</fullName>
    </submittedName>
</protein>
<dbReference type="EMBL" id="JACKTY010000020">
    <property type="protein sequence ID" value="MCV7226024.1"/>
    <property type="molecule type" value="Genomic_DNA"/>
</dbReference>
<keyword evidence="2" id="KW-0472">Membrane</keyword>
<dbReference type="PANTHER" id="PTHR31082">
    <property type="entry name" value="PHEROMONE-REGULATED MEMBRANE PROTEIN 10"/>
    <property type="match status" value="1"/>
</dbReference>
<feature type="transmembrane region" description="Helical" evidence="2">
    <location>
        <begin position="402"/>
        <end position="423"/>
    </location>
</feature>
<feature type="transmembrane region" description="Helical" evidence="2">
    <location>
        <begin position="165"/>
        <end position="182"/>
    </location>
</feature>
<dbReference type="Pfam" id="PF06738">
    <property type="entry name" value="ThrE"/>
    <property type="match status" value="1"/>
</dbReference>
<comment type="similarity">
    <text evidence="1">Belongs to the ThrE exporter (TC 2.A.79) family.</text>
</comment>
<feature type="transmembrane region" description="Helical" evidence="2">
    <location>
        <begin position="363"/>
        <end position="382"/>
    </location>
</feature>
<feature type="transmembrane region" description="Helical" evidence="2">
    <location>
        <begin position="336"/>
        <end position="356"/>
    </location>
</feature>
<feature type="domain" description="Threonine/serine exporter-like N-terminal" evidence="3">
    <location>
        <begin position="41"/>
        <end position="273"/>
    </location>
</feature>
<reference evidence="4 5" key="1">
    <citation type="journal article" date="2022" name="BMC Genomics">
        <title>Comparative genome analysis of mycobacteria focusing on tRNA and non-coding RNA.</title>
        <authorList>
            <person name="Behra P.R.K."/>
            <person name="Pettersson B.M.F."/>
            <person name="Ramesh M."/>
            <person name="Das S."/>
            <person name="Dasgupta S."/>
            <person name="Kirsebom L.A."/>
        </authorList>
    </citation>
    <scope>NUCLEOTIDE SEQUENCE [LARGE SCALE GENOMIC DNA]</scope>
    <source>
        <strain evidence="4 5">DSM 44078</strain>
    </source>
</reference>
<feature type="transmembrane region" description="Helical" evidence="2">
    <location>
        <begin position="286"/>
        <end position="306"/>
    </location>
</feature>
<feature type="transmembrane region" description="Helical" evidence="2">
    <location>
        <begin position="313"/>
        <end position="330"/>
    </location>
</feature>
<organism evidence="4 5">
    <name type="scientific">Mycolicibacterium komossense</name>
    <dbReference type="NCBI Taxonomy" id="1779"/>
    <lineage>
        <taxon>Bacteria</taxon>
        <taxon>Bacillati</taxon>
        <taxon>Actinomycetota</taxon>
        <taxon>Actinomycetes</taxon>
        <taxon>Mycobacteriales</taxon>
        <taxon>Mycobacteriaceae</taxon>
        <taxon>Mycolicibacterium</taxon>
    </lineage>
</organism>
<dbReference type="PANTHER" id="PTHR31082:SF4">
    <property type="entry name" value="PHEROMONE-REGULATED MEMBRANE PROTEIN 10"/>
    <property type="match status" value="1"/>
</dbReference>
<dbReference type="InterPro" id="IPR010619">
    <property type="entry name" value="ThrE-like_N"/>
</dbReference>
<sequence length="430" mass="44490">MTEPSTSRIHRMLRAMRKEAHGALSGPDSYDAAEVASMLRAIGIALVEVEQPTQQVTARLLKIAARYTTDTVRTIVLPTVLVIQVGTVGYEVETSTHATVQLDLAGRIDAIAELAELGAITPSDAVKAVDAARAMNPRFGAVTSVIGYAITTVGFGMVINPTWASLPGYLFLGVVVGAIITIGRPFPWLNSVLPTLAATVVTMLATWFVADAANDGLLRVIAPALVAILPGMSLTIGAMEVASSQIIGGASRLVYGVVQLMLLVFGVAIGVHIAGRVAPQAPSPQMGPWALYAAIVVIGFGLYIYLSAPKGSLFWLTAAVAVALLGQQLGSTVLSSPYGGGVIGAFLAVPFAMVAARVRTSPPAIVMMLTAFWSLVPGALSFESLSEAATGGGADVGSLGETVAAIFSIALGTLVGWSVFNAFNSRAQRT</sequence>
<keyword evidence="2" id="KW-0812">Transmembrane</keyword>
<name>A0ABT3C977_9MYCO</name>
<comment type="caution">
    <text evidence="4">The sequence shown here is derived from an EMBL/GenBank/DDBJ whole genome shotgun (WGS) entry which is preliminary data.</text>
</comment>
<keyword evidence="2" id="KW-1133">Transmembrane helix</keyword>
<accession>A0ABT3C977</accession>
<dbReference type="Proteomes" id="UP001526201">
    <property type="component" value="Unassembled WGS sequence"/>
</dbReference>
<evidence type="ECO:0000256" key="1">
    <source>
        <dbReference type="ARBA" id="ARBA00034125"/>
    </source>
</evidence>
<keyword evidence="5" id="KW-1185">Reference proteome</keyword>
<feature type="transmembrane region" description="Helical" evidence="2">
    <location>
        <begin position="139"/>
        <end position="159"/>
    </location>
</feature>
<proteinExistence type="inferred from homology"/>
<feature type="transmembrane region" description="Helical" evidence="2">
    <location>
        <begin position="253"/>
        <end position="274"/>
    </location>
</feature>
<feature type="transmembrane region" description="Helical" evidence="2">
    <location>
        <begin position="216"/>
        <end position="241"/>
    </location>
</feature>
<gene>
    <name evidence="4" type="ORF">H7J73_08255</name>
</gene>
<dbReference type="RefSeq" id="WP_264066857.1">
    <property type="nucleotide sequence ID" value="NZ_JACKTY010000020.1"/>
</dbReference>
<feature type="transmembrane region" description="Helical" evidence="2">
    <location>
        <begin position="189"/>
        <end position="210"/>
    </location>
</feature>